<dbReference type="SMART" id="SM00829">
    <property type="entry name" value="PKS_ER"/>
    <property type="match status" value="1"/>
</dbReference>
<feature type="domain" description="Enoyl reductase (ER)" evidence="3">
    <location>
        <begin position="27"/>
        <end position="321"/>
    </location>
</feature>
<gene>
    <name evidence="4" type="ORF">HNQ79_004780</name>
</gene>
<dbReference type="PROSITE" id="PS01162">
    <property type="entry name" value="QOR_ZETA_CRYSTAL"/>
    <property type="match status" value="1"/>
</dbReference>
<evidence type="ECO:0000259" key="3">
    <source>
        <dbReference type="SMART" id="SM00829"/>
    </source>
</evidence>
<dbReference type="SUPFAM" id="SSF50129">
    <property type="entry name" value="GroES-like"/>
    <property type="match status" value="1"/>
</dbReference>
<dbReference type="GO" id="GO:0008270">
    <property type="term" value="F:zinc ion binding"/>
    <property type="evidence" value="ECO:0007669"/>
    <property type="project" value="InterPro"/>
</dbReference>
<dbReference type="GO" id="GO:0016651">
    <property type="term" value="F:oxidoreductase activity, acting on NAD(P)H"/>
    <property type="evidence" value="ECO:0007669"/>
    <property type="project" value="TreeGrafter"/>
</dbReference>
<keyword evidence="2" id="KW-0560">Oxidoreductase</keyword>
<accession>A0A7X0HIV3</accession>
<dbReference type="InterPro" id="IPR011032">
    <property type="entry name" value="GroES-like_sf"/>
</dbReference>
<dbReference type="CDD" id="cd05289">
    <property type="entry name" value="MDR_like_2"/>
    <property type="match status" value="1"/>
</dbReference>
<dbReference type="Pfam" id="PF08240">
    <property type="entry name" value="ADH_N"/>
    <property type="match status" value="1"/>
</dbReference>
<dbReference type="Gene3D" id="3.40.50.720">
    <property type="entry name" value="NAD(P)-binding Rossmann-like Domain"/>
    <property type="match status" value="1"/>
</dbReference>
<dbReference type="Gene3D" id="3.90.180.10">
    <property type="entry name" value="Medium-chain alcohol dehydrogenases, catalytic domain"/>
    <property type="match status" value="1"/>
</dbReference>
<dbReference type="SUPFAM" id="SSF51735">
    <property type="entry name" value="NAD(P)-binding Rossmann-fold domains"/>
    <property type="match status" value="1"/>
</dbReference>
<dbReference type="Pfam" id="PF13602">
    <property type="entry name" value="ADH_zinc_N_2"/>
    <property type="match status" value="1"/>
</dbReference>
<keyword evidence="5" id="KW-1185">Reference proteome</keyword>
<dbReference type="AlphaFoldDB" id="A0A7X0HIV3"/>
<keyword evidence="1" id="KW-0521">NADP</keyword>
<dbReference type="InterPro" id="IPR013154">
    <property type="entry name" value="ADH-like_N"/>
</dbReference>
<sequence length="325" mass="33618">MTVSRATPDTAPAATPRMRHWVHRAFGGPEVLQLEEADRPTPGEGEILLRVHAAGVNSVDALTRRGAAPPPGGPPYVPGWDSSGTVEGLGPGVSRFRIGDEVFGMHPGGAYAEYLAAPADSFATKPPGISHVEAAGAPVAALGAWQALVELGQVRPGHRVLVHAAAGGMGHIAVQLAKARGAFVYGTAREPKHAFLRALGVDEPIDYTTDDFVAVARDVDIALDLIGGEYGPRTMATLLPGGLLVSAVVSDPGFGETAAQVAGVRWAPLLATPSGARLSELAALLADGRVQVHVEATLPFEEAAKATALVETERTYGKLVLDLAP</sequence>
<dbReference type="InterPro" id="IPR020843">
    <property type="entry name" value="ER"/>
</dbReference>
<protein>
    <submittedName>
        <fullName evidence="4">NADPH:quinone reductase-like Zn-dependent oxidoreductase</fullName>
    </submittedName>
</protein>
<organism evidence="4 5">
    <name type="scientific">Streptomyces candidus</name>
    <dbReference type="NCBI Taxonomy" id="67283"/>
    <lineage>
        <taxon>Bacteria</taxon>
        <taxon>Bacillati</taxon>
        <taxon>Actinomycetota</taxon>
        <taxon>Actinomycetes</taxon>
        <taxon>Kitasatosporales</taxon>
        <taxon>Streptomycetaceae</taxon>
        <taxon>Streptomyces</taxon>
    </lineage>
</organism>
<proteinExistence type="predicted"/>
<dbReference type="EMBL" id="JACHEM010000013">
    <property type="protein sequence ID" value="MBB6438273.1"/>
    <property type="molecule type" value="Genomic_DNA"/>
</dbReference>
<reference evidence="4 5" key="1">
    <citation type="submission" date="2020-08" db="EMBL/GenBank/DDBJ databases">
        <title>Genomic Encyclopedia of Type Strains, Phase IV (KMG-IV): sequencing the most valuable type-strain genomes for metagenomic binning, comparative biology and taxonomic classification.</title>
        <authorList>
            <person name="Goeker M."/>
        </authorList>
    </citation>
    <scope>NUCLEOTIDE SEQUENCE [LARGE SCALE GENOMIC DNA]</scope>
    <source>
        <strain evidence="4 5">DSM 40141</strain>
    </source>
</reference>
<dbReference type="Proteomes" id="UP000540423">
    <property type="component" value="Unassembled WGS sequence"/>
</dbReference>
<comment type="caution">
    <text evidence="4">The sequence shown here is derived from an EMBL/GenBank/DDBJ whole genome shotgun (WGS) entry which is preliminary data.</text>
</comment>
<dbReference type="InterPro" id="IPR002364">
    <property type="entry name" value="Quin_OxRdtase/zeta-crystal_CS"/>
</dbReference>
<dbReference type="PANTHER" id="PTHR48106">
    <property type="entry name" value="QUINONE OXIDOREDUCTASE PIG3-RELATED"/>
    <property type="match status" value="1"/>
</dbReference>
<evidence type="ECO:0000256" key="2">
    <source>
        <dbReference type="ARBA" id="ARBA00023002"/>
    </source>
</evidence>
<evidence type="ECO:0000313" key="5">
    <source>
        <dbReference type="Proteomes" id="UP000540423"/>
    </source>
</evidence>
<evidence type="ECO:0000256" key="1">
    <source>
        <dbReference type="ARBA" id="ARBA00022857"/>
    </source>
</evidence>
<dbReference type="RefSeq" id="WP_308437360.1">
    <property type="nucleotide sequence ID" value="NZ_BNBN01000011.1"/>
</dbReference>
<dbReference type="GO" id="GO:0070402">
    <property type="term" value="F:NADPH binding"/>
    <property type="evidence" value="ECO:0007669"/>
    <property type="project" value="TreeGrafter"/>
</dbReference>
<name>A0A7X0HIV3_9ACTN</name>
<dbReference type="PANTHER" id="PTHR48106:SF18">
    <property type="entry name" value="QUINONE OXIDOREDUCTASE PIG3"/>
    <property type="match status" value="1"/>
</dbReference>
<evidence type="ECO:0000313" key="4">
    <source>
        <dbReference type="EMBL" id="MBB6438273.1"/>
    </source>
</evidence>
<dbReference type="InterPro" id="IPR036291">
    <property type="entry name" value="NAD(P)-bd_dom_sf"/>
</dbReference>